<dbReference type="SUPFAM" id="SSF143081">
    <property type="entry name" value="BB1717-like"/>
    <property type="match status" value="1"/>
</dbReference>
<dbReference type="Gene3D" id="3.90.1680.10">
    <property type="entry name" value="SOS response associated peptidase-like"/>
    <property type="match status" value="1"/>
</dbReference>
<gene>
    <name evidence="1" type="ORF">B3C1_14028</name>
</gene>
<dbReference type="InterPro" id="IPR036590">
    <property type="entry name" value="SRAP-like"/>
</dbReference>
<sequence length="54" mass="6157">MQSLSTFKPACYLRRCVLPFSGWYEWGQEAQEGPKQRYYFTGPGEHGGDLLAAQ</sequence>
<evidence type="ECO:0008006" key="3">
    <source>
        <dbReference type="Google" id="ProtNLM"/>
    </source>
</evidence>
<dbReference type="GO" id="GO:0003697">
    <property type="term" value="F:single-stranded DNA binding"/>
    <property type="evidence" value="ECO:0007669"/>
    <property type="project" value="InterPro"/>
</dbReference>
<keyword evidence="2" id="KW-1185">Reference proteome</keyword>
<evidence type="ECO:0000313" key="1">
    <source>
        <dbReference type="EMBL" id="EKE70226.1"/>
    </source>
</evidence>
<organism evidence="1 2">
    <name type="scientific">Gallaecimonas xiamenensis 3-C-1</name>
    <dbReference type="NCBI Taxonomy" id="745411"/>
    <lineage>
        <taxon>Bacteria</taxon>
        <taxon>Pseudomonadati</taxon>
        <taxon>Pseudomonadota</taxon>
        <taxon>Gammaproteobacteria</taxon>
        <taxon>Enterobacterales</taxon>
        <taxon>Gallaecimonadaceae</taxon>
        <taxon>Gallaecimonas</taxon>
    </lineage>
</organism>
<dbReference type="Pfam" id="PF02586">
    <property type="entry name" value="SRAP"/>
    <property type="match status" value="1"/>
</dbReference>
<evidence type="ECO:0000313" key="2">
    <source>
        <dbReference type="Proteomes" id="UP000006755"/>
    </source>
</evidence>
<dbReference type="Proteomes" id="UP000006755">
    <property type="component" value="Unassembled WGS sequence"/>
</dbReference>
<dbReference type="EMBL" id="AMRI01000021">
    <property type="protein sequence ID" value="EKE70226.1"/>
    <property type="molecule type" value="Genomic_DNA"/>
</dbReference>
<proteinExistence type="predicted"/>
<dbReference type="GO" id="GO:0106300">
    <property type="term" value="P:protein-DNA covalent cross-linking repair"/>
    <property type="evidence" value="ECO:0007669"/>
    <property type="project" value="InterPro"/>
</dbReference>
<comment type="caution">
    <text evidence="1">The sequence shown here is derived from an EMBL/GenBank/DDBJ whole genome shotgun (WGS) entry which is preliminary data.</text>
</comment>
<dbReference type="AlphaFoldDB" id="K2IJD1"/>
<name>K2IJD1_9GAMM</name>
<dbReference type="InterPro" id="IPR003738">
    <property type="entry name" value="SRAP"/>
</dbReference>
<accession>K2IJD1</accession>
<protein>
    <recommendedName>
        <fullName evidence="3">Abasic site processing protein</fullName>
    </recommendedName>
</protein>
<reference evidence="1 2" key="1">
    <citation type="journal article" date="2012" name="J. Bacteriol.">
        <title>Genome Sequence of Gallaecimonas xiamenensis Type Strain 3-C-1.</title>
        <authorList>
            <person name="Lai Q."/>
            <person name="Wang L."/>
            <person name="Wang W."/>
            <person name="Shao Z."/>
        </authorList>
    </citation>
    <scope>NUCLEOTIDE SEQUENCE [LARGE SCALE GENOMIC DNA]</scope>
    <source>
        <strain evidence="1 2">3-C-1</strain>
    </source>
</reference>